<gene>
    <name evidence="1" type="ORF">RF55_14292</name>
</gene>
<dbReference type="AlphaFoldDB" id="A0A0J7K8P5"/>
<evidence type="ECO:0000313" key="2">
    <source>
        <dbReference type="Proteomes" id="UP000036403"/>
    </source>
</evidence>
<evidence type="ECO:0000313" key="1">
    <source>
        <dbReference type="EMBL" id="KMQ86669.1"/>
    </source>
</evidence>
<name>A0A0J7K8P5_LASNI</name>
<dbReference type="Proteomes" id="UP000036403">
    <property type="component" value="Unassembled WGS sequence"/>
</dbReference>
<dbReference type="PaxDb" id="67767-A0A0J7K8P5"/>
<dbReference type="EMBL" id="LBMM01011720">
    <property type="protein sequence ID" value="KMQ86669.1"/>
    <property type="molecule type" value="Genomic_DNA"/>
</dbReference>
<organism evidence="1 2">
    <name type="scientific">Lasius niger</name>
    <name type="common">Black garden ant</name>
    <dbReference type="NCBI Taxonomy" id="67767"/>
    <lineage>
        <taxon>Eukaryota</taxon>
        <taxon>Metazoa</taxon>
        <taxon>Ecdysozoa</taxon>
        <taxon>Arthropoda</taxon>
        <taxon>Hexapoda</taxon>
        <taxon>Insecta</taxon>
        <taxon>Pterygota</taxon>
        <taxon>Neoptera</taxon>
        <taxon>Endopterygota</taxon>
        <taxon>Hymenoptera</taxon>
        <taxon>Apocrita</taxon>
        <taxon>Aculeata</taxon>
        <taxon>Formicoidea</taxon>
        <taxon>Formicidae</taxon>
        <taxon>Formicinae</taxon>
        <taxon>Lasius</taxon>
        <taxon>Lasius</taxon>
    </lineage>
</organism>
<protein>
    <submittedName>
        <fullName evidence="1">Bacterophage-related protein</fullName>
    </submittedName>
</protein>
<reference evidence="1 2" key="1">
    <citation type="submission" date="2015-04" db="EMBL/GenBank/DDBJ databases">
        <title>Lasius niger genome sequencing.</title>
        <authorList>
            <person name="Konorov E.A."/>
            <person name="Nikitin M.A."/>
            <person name="Kirill M.V."/>
            <person name="Chang P."/>
        </authorList>
    </citation>
    <scope>NUCLEOTIDE SEQUENCE [LARGE SCALE GENOMIC DNA]</scope>
    <source>
        <tissue evidence="1">Whole</tissue>
    </source>
</reference>
<proteinExistence type="predicted"/>
<sequence>MWSREWHKVPFYSVVGERVFKPGIVCQGAETSLELAISPAKVRAVVTIHVGRETASSNKTGKGGEKAFGRVIIYTFEMNCFDSETYEYGNVVFGRFMTTTDKRNNIHRTGIIHSSM</sequence>
<comment type="caution">
    <text evidence="1">The sequence shown here is derived from an EMBL/GenBank/DDBJ whole genome shotgun (WGS) entry which is preliminary data.</text>
</comment>
<keyword evidence="2" id="KW-1185">Reference proteome</keyword>
<accession>A0A0J7K8P5</accession>